<dbReference type="PROSITE" id="PS51419">
    <property type="entry name" value="RAB"/>
    <property type="match status" value="1"/>
</dbReference>
<gene>
    <name evidence="3" type="ORF">M9Y10_003147</name>
</gene>
<reference evidence="3 4" key="1">
    <citation type="submission" date="2024-04" db="EMBL/GenBank/DDBJ databases">
        <title>Tritrichomonas musculus Genome.</title>
        <authorList>
            <person name="Alves-Ferreira E."/>
            <person name="Grigg M."/>
            <person name="Lorenzi H."/>
            <person name="Galac M."/>
        </authorList>
    </citation>
    <scope>NUCLEOTIDE SEQUENCE [LARGE SCALE GENOMIC DNA]</scope>
    <source>
        <strain evidence="3 4">EAF2021</strain>
    </source>
</reference>
<dbReference type="PRINTS" id="PR00449">
    <property type="entry name" value="RASTRNSFRMNG"/>
</dbReference>
<dbReference type="SUPFAM" id="SSF52540">
    <property type="entry name" value="P-loop containing nucleoside triphosphate hydrolases"/>
    <property type="match status" value="1"/>
</dbReference>
<sequence length="206" mass="24306">MNMRIYVAGEDSIGRKALLQTYVTGTCDKGEYSSYLLEKLVKKVKIDNKDINVEIGIDEGGENIRYNRKFSYIFADVIIFCFCLVNPYSYSQIETEFYEDFIKYCKDKPYILVGLKKDKRENFKTSIENNYHEKGKIDRKKGERLKEKIKAEYYIECSSWEHENINEVFETAIKLFLNKNQNKNEDKNKLSTKHKKANSKAICNLY</sequence>
<name>A0ABR2JPW0_9EUKA</name>
<dbReference type="PROSITE" id="PS51420">
    <property type="entry name" value="RHO"/>
    <property type="match status" value="1"/>
</dbReference>
<evidence type="ECO:0000313" key="3">
    <source>
        <dbReference type="EMBL" id="KAK8880473.1"/>
    </source>
</evidence>
<dbReference type="PANTHER" id="PTHR24072">
    <property type="entry name" value="RHO FAMILY GTPASE"/>
    <property type="match status" value="1"/>
</dbReference>
<dbReference type="InterPro" id="IPR003578">
    <property type="entry name" value="Small_GTPase_Rho"/>
</dbReference>
<comment type="caution">
    <text evidence="3">The sequence shown here is derived from an EMBL/GenBank/DDBJ whole genome shotgun (WGS) entry which is preliminary data.</text>
</comment>
<protein>
    <submittedName>
        <fullName evidence="3">Uncharacterized protein</fullName>
    </submittedName>
</protein>
<dbReference type="Pfam" id="PF00071">
    <property type="entry name" value="Ras"/>
    <property type="match status" value="1"/>
</dbReference>
<dbReference type="InterPro" id="IPR001806">
    <property type="entry name" value="Small_GTPase"/>
</dbReference>
<accession>A0ABR2JPW0</accession>
<evidence type="ECO:0000313" key="4">
    <source>
        <dbReference type="Proteomes" id="UP001470230"/>
    </source>
</evidence>
<keyword evidence="2" id="KW-0342">GTP-binding</keyword>
<evidence type="ECO:0000256" key="2">
    <source>
        <dbReference type="ARBA" id="ARBA00023134"/>
    </source>
</evidence>
<dbReference type="EMBL" id="JAPFFF010000010">
    <property type="protein sequence ID" value="KAK8880473.1"/>
    <property type="molecule type" value="Genomic_DNA"/>
</dbReference>
<dbReference type="InterPro" id="IPR027417">
    <property type="entry name" value="P-loop_NTPase"/>
</dbReference>
<evidence type="ECO:0000256" key="1">
    <source>
        <dbReference type="ARBA" id="ARBA00022741"/>
    </source>
</evidence>
<proteinExistence type="predicted"/>
<keyword evidence="4" id="KW-1185">Reference proteome</keyword>
<dbReference type="SMART" id="SM00174">
    <property type="entry name" value="RHO"/>
    <property type="match status" value="1"/>
</dbReference>
<organism evidence="3 4">
    <name type="scientific">Tritrichomonas musculus</name>
    <dbReference type="NCBI Taxonomy" id="1915356"/>
    <lineage>
        <taxon>Eukaryota</taxon>
        <taxon>Metamonada</taxon>
        <taxon>Parabasalia</taxon>
        <taxon>Tritrichomonadida</taxon>
        <taxon>Tritrichomonadidae</taxon>
        <taxon>Tritrichomonas</taxon>
    </lineage>
</organism>
<keyword evidence="1" id="KW-0547">Nucleotide-binding</keyword>
<dbReference type="Gene3D" id="3.40.50.300">
    <property type="entry name" value="P-loop containing nucleotide triphosphate hydrolases"/>
    <property type="match status" value="1"/>
</dbReference>
<dbReference type="Proteomes" id="UP001470230">
    <property type="component" value="Unassembled WGS sequence"/>
</dbReference>